<evidence type="ECO:0000313" key="1">
    <source>
        <dbReference type="EMBL" id="KAJ9660050.1"/>
    </source>
</evidence>
<protein>
    <submittedName>
        <fullName evidence="1">Uncharacterized protein</fullName>
    </submittedName>
</protein>
<comment type="caution">
    <text evidence="1">The sequence shown here is derived from an EMBL/GenBank/DDBJ whole genome shotgun (WGS) entry which is preliminary data.</text>
</comment>
<reference evidence="1" key="1">
    <citation type="submission" date="2022-10" db="EMBL/GenBank/DDBJ databases">
        <title>Culturing micro-colonial fungi from biological soil crusts in the Mojave desert and describing Neophaeococcomyces mojavensis, and introducing the new genera and species Taxawa tesnikishii.</title>
        <authorList>
            <person name="Kurbessoian T."/>
            <person name="Stajich J.E."/>
        </authorList>
    </citation>
    <scope>NUCLEOTIDE SEQUENCE</scope>
    <source>
        <strain evidence="1">JES_112</strain>
    </source>
</reference>
<dbReference type="EMBL" id="JAPDRQ010000034">
    <property type="protein sequence ID" value="KAJ9660050.1"/>
    <property type="molecule type" value="Genomic_DNA"/>
</dbReference>
<proteinExistence type="predicted"/>
<sequence length="517" mass="56644">MNKSYDVIIAGAGPIGLFLACELGLARASVLVLERDPEPESLWKVDPLGMRGLNTLSVEAFYRRGLLGELVDLKERPSSLQKKPGFQFAGHFAGIMLDANKLDLNRWKYRLPGPALVPSPATIERIETVLTERAESLGVTILRGNGITKIVAQDEDGVTVETNEKQSFRGRWLVGCDGGRSVVRKAAGFEFVGTEARFTGYAIKCDLDHPEKLKPGFNITKTGMYITGRPKTLHLVDFDGAVYDRTQEITLEHLQDVLDRVTGTTDLKITQIHLASSFTDRSKQVTSYRKGRILLAGDAAHIHSPLGAQGLNVGLGDAMNLGWKLAATIRQESESAGASADFALLDTYESERHPIGAWVLEWTRAQVSTLQPDLYGQAVQTLLRDLINTTDGTNMFIDRVWGLSQRYTLGDGEAHAHPLVGCSAPDYEFDDSSRLGTKLEGGRGLLVDFEDDAALKELALDGKYGSKVEYVGVGAKDKRGIRTLLVRPDGVVAWVAEDNVTPDVNALKTALEQWFTF</sequence>
<name>A0ACC3AD42_9EURO</name>
<accession>A0ACC3AD42</accession>
<organism evidence="1 2">
    <name type="scientific">Neophaeococcomyces mojaviensis</name>
    <dbReference type="NCBI Taxonomy" id="3383035"/>
    <lineage>
        <taxon>Eukaryota</taxon>
        <taxon>Fungi</taxon>
        <taxon>Dikarya</taxon>
        <taxon>Ascomycota</taxon>
        <taxon>Pezizomycotina</taxon>
        <taxon>Eurotiomycetes</taxon>
        <taxon>Chaetothyriomycetidae</taxon>
        <taxon>Chaetothyriales</taxon>
        <taxon>Chaetothyriales incertae sedis</taxon>
        <taxon>Neophaeococcomyces</taxon>
    </lineage>
</organism>
<gene>
    <name evidence="1" type="ORF">H2198_002747</name>
</gene>
<evidence type="ECO:0000313" key="2">
    <source>
        <dbReference type="Proteomes" id="UP001172386"/>
    </source>
</evidence>
<keyword evidence="2" id="KW-1185">Reference proteome</keyword>
<dbReference type="Proteomes" id="UP001172386">
    <property type="component" value="Unassembled WGS sequence"/>
</dbReference>